<name>A0A8S1IRF2_9CHLO</name>
<gene>
    <name evidence="1" type="ORF">OSTQU699_LOCUS1807</name>
</gene>
<keyword evidence="2" id="KW-1185">Reference proteome</keyword>
<evidence type="ECO:0000313" key="1">
    <source>
        <dbReference type="EMBL" id="CAD7696446.1"/>
    </source>
</evidence>
<protein>
    <submittedName>
        <fullName evidence="1">Uncharacterized protein</fullName>
    </submittedName>
</protein>
<evidence type="ECO:0000313" key="2">
    <source>
        <dbReference type="Proteomes" id="UP000708148"/>
    </source>
</evidence>
<dbReference type="AlphaFoldDB" id="A0A8S1IRF2"/>
<proteinExistence type="predicted"/>
<dbReference type="EMBL" id="CAJHUC010000480">
    <property type="protein sequence ID" value="CAD7696446.1"/>
    <property type="molecule type" value="Genomic_DNA"/>
</dbReference>
<comment type="caution">
    <text evidence="1">The sequence shown here is derived from an EMBL/GenBank/DDBJ whole genome shotgun (WGS) entry which is preliminary data.</text>
</comment>
<reference evidence="1" key="1">
    <citation type="submission" date="2020-12" db="EMBL/GenBank/DDBJ databases">
        <authorList>
            <person name="Iha C."/>
        </authorList>
    </citation>
    <scope>NUCLEOTIDE SEQUENCE</scope>
</reference>
<accession>A0A8S1IRF2</accession>
<sequence>MVISPEEELCCAWLRSAQGAAGIHWPETPQLVCACAQIPIGQLIHDMAAVAQGGRQAATDAATCLSWQKAARAVRGMLMRPDELIKYDPDANNCQVVLLAPALEPCTRGQVPWFPCDRQAGEAAT</sequence>
<organism evidence="1 2">
    <name type="scientific">Ostreobium quekettii</name>
    <dbReference type="NCBI Taxonomy" id="121088"/>
    <lineage>
        <taxon>Eukaryota</taxon>
        <taxon>Viridiplantae</taxon>
        <taxon>Chlorophyta</taxon>
        <taxon>core chlorophytes</taxon>
        <taxon>Ulvophyceae</taxon>
        <taxon>TCBD clade</taxon>
        <taxon>Bryopsidales</taxon>
        <taxon>Ostreobineae</taxon>
        <taxon>Ostreobiaceae</taxon>
        <taxon>Ostreobium</taxon>
    </lineage>
</organism>
<dbReference type="Proteomes" id="UP000708148">
    <property type="component" value="Unassembled WGS sequence"/>
</dbReference>